<keyword evidence="2 4" id="KW-0808">Transferase</keyword>
<dbReference type="GO" id="GO:0008168">
    <property type="term" value="F:methyltransferase activity"/>
    <property type="evidence" value="ECO:0007669"/>
    <property type="project" value="UniProtKB-KW"/>
</dbReference>
<dbReference type="CDD" id="cd02440">
    <property type="entry name" value="AdoMet_MTases"/>
    <property type="match status" value="1"/>
</dbReference>
<dbReference type="InterPro" id="IPR041698">
    <property type="entry name" value="Methyltransf_25"/>
</dbReference>
<dbReference type="AlphaFoldDB" id="A0A1Q2KW89"/>
<accession>A0A1Q2KW89</accession>
<keyword evidence="1 4" id="KW-0489">Methyltransferase</keyword>
<dbReference type="InterPro" id="IPR029063">
    <property type="entry name" value="SAM-dependent_MTases_sf"/>
</dbReference>
<name>A0A1Q2KW89_9BACL</name>
<keyword evidence="5" id="KW-1185">Reference proteome</keyword>
<sequence length="331" mass="37696">MMDIMKMLRARKYMKRNEPFLASWHAYIGYEMGLFTAFERPFTVEDVADAYGIDEVLLEQWVKVGLSIGHLKEAGRNRYRLKNRWKLPKPKGQNSSGIILKEMMELHIPALLSYPDIMRGGERNHFDERRHADMVAETSRLLEVAAIGKVARQLRDLKTGTVLDLGCGEGGYIKMLAKRFPQIQFIGVEVSDSVAATAREVNAEQPNVEIVCSDLWDFEPDGDADVILMNNVLHYIPLDQRAKLFGRLSDWLNDNGVLAIVTPIAGHADSPPFAHAFNSFFLSFDNLYRLPAEDELKRWGVEAGFDFLGFQTVVKEGSWYIAQYRKEFKSA</sequence>
<dbReference type="RefSeq" id="WP_077588369.1">
    <property type="nucleotide sequence ID" value="NZ_CP019640.1"/>
</dbReference>
<proteinExistence type="predicted"/>
<protein>
    <submittedName>
        <fullName evidence="4">Methyltransferase type 12</fullName>
    </submittedName>
</protein>
<dbReference type="Pfam" id="PF13649">
    <property type="entry name" value="Methyltransf_25"/>
    <property type="match status" value="1"/>
</dbReference>
<reference evidence="4 5" key="1">
    <citation type="submission" date="2017-02" db="EMBL/GenBank/DDBJ databases">
        <title>The complete genomic sequence of a novel cold adapted crude oil-degrading bacterium Planococcus qaidamina Y42.</title>
        <authorList>
            <person name="Yang R."/>
        </authorList>
    </citation>
    <scope>NUCLEOTIDE SEQUENCE [LARGE SCALE GENOMIC DNA]</scope>
    <source>
        <strain evidence="4 5">Y42</strain>
    </source>
</reference>
<dbReference type="OrthoDB" id="146133at2"/>
<dbReference type="Proteomes" id="UP000188184">
    <property type="component" value="Chromosome"/>
</dbReference>
<dbReference type="PANTHER" id="PTHR43861">
    <property type="entry name" value="TRANS-ACONITATE 2-METHYLTRANSFERASE-RELATED"/>
    <property type="match status" value="1"/>
</dbReference>
<gene>
    <name evidence="4" type="ORF">B0X71_04750</name>
</gene>
<dbReference type="Gene3D" id="3.40.50.150">
    <property type="entry name" value="Vaccinia Virus protein VP39"/>
    <property type="match status" value="1"/>
</dbReference>
<evidence type="ECO:0000259" key="3">
    <source>
        <dbReference type="Pfam" id="PF13649"/>
    </source>
</evidence>
<evidence type="ECO:0000313" key="4">
    <source>
        <dbReference type="EMBL" id="AQQ52485.1"/>
    </source>
</evidence>
<evidence type="ECO:0000313" key="5">
    <source>
        <dbReference type="Proteomes" id="UP000188184"/>
    </source>
</evidence>
<organism evidence="4 5">
    <name type="scientific">Planococcus lenghuensis</name>
    <dbReference type="NCBI Taxonomy" id="2213202"/>
    <lineage>
        <taxon>Bacteria</taxon>
        <taxon>Bacillati</taxon>
        <taxon>Bacillota</taxon>
        <taxon>Bacilli</taxon>
        <taxon>Bacillales</taxon>
        <taxon>Caryophanaceae</taxon>
        <taxon>Planococcus</taxon>
    </lineage>
</organism>
<dbReference type="KEGG" id="pmar:B0X71_04750"/>
<dbReference type="SUPFAM" id="SSF53335">
    <property type="entry name" value="S-adenosyl-L-methionine-dependent methyltransferases"/>
    <property type="match status" value="1"/>
</dbReference>
<dbReference type="GO" id="GO:0032259">
    <property type="term" value="P:methylation"/>
    <property type="evidence" value="ECO:0007669"/>
    <property type="project" value="UniProtKB-KW"/>
</dbReference>
<feature type="domain" description="Methyltransferase" evidence="3">
    <location>
        <begin position="162"/>
        <end position="256"/>
    </location>
</feature>
<dbReference type="EMBL" id="CP019640">
    <property type="protein sequence ID" value="AQQ52485.1"/>
    <property type="molecule type" value="Genomic_DNA"/>
</dbReference>
<dbReference type="PANTHER" id="PTHR43861:SF1">
    <property type="entry name" value="TRANS-ACONITATE 2-METHYLTRANSFERASE"/>
    <property type="match status" value="1"/>
</dbReference>
<evidence type="ECO:0000256" key="1">
    <source>
        <dbReference type="ARBA" id="ARBA00022603"/>
    </source>
</evidence>
<evidence type="ECO:0000256" key="2">
    <source>
        <dbReference type="ARBA" id="ARBA00022679"/>
    </source>
</evidence>